<name>W7XHV9_TETTS</name>
<dbReference type="KEGG" id="tet:TTHERM_000193499"/>
<keyword evidence="1" id="KW-0472">Membrane</keyword>
<reference evidence="3" key="1">
    <citation type="journal article" date="2006" name="PLoS Biol.">
        <title>Macronuclear genome sequence of the ciliate Tetrahymena thermophila, a model eukaryote.</title>
        <authorList>
            <person name="Eisen J.A."/>
            <person name="Coyne R.S."/>
            <person name="Wu M."/>
            <person name="Wu D."/>
            <person name="Thiagarajan M."/>
            <person name="Wortman J.R."/>
            <person name="Badger J.H."/>
            <person name="Ren Q."/>
            <person name="Amedeo P."/>
            <person name="Jones K.M."/>
            <person name="Tallon L.J."/>
            <person name="Delcher A.L."/>
            <person name="Salzberg S.L."/>
            <person name="Silva J.C."/>
            <person name="Haas B.J."/>
            <person name="Majoros W.H."/>
            <person name="Farzad M."/>
            <person name="Carlton J.M."/>
            <person name="Smith R.K. Jr."/>
            <person name="Garg J."/>
            <person name="Pearlman R.E."/>
            <person name="Karrer K.M."/>
            <person name="Sun L."/>
            <person name="Manning G."/>
            <person name="Elde N.C."/>
            <person name="Turkewitz A.P."/>
            <person name="Asai D.J."/>
            <person name="Wilkes D.E."/>
            <person name="Wang Y."/>
            <person name="Cai H."/>
            <person name="Collins K."/>
            <person name="Stewart B.A."/>
            <person name="Lee S.R."/>
            <person name="Wilamowska K."/>
            <person name="Weinberg Z."/>
            <person name="Ruzzo W.L."/>
            <person name="Wloga D."/>
            <person name="Gaertig J."/>
            <person name="Frankel J."/>
            <person name="Tsao C.-C."/>
            <person name="Gorovsky M.A."/>
            <person name="Keeling P.J."/>
            <person name="Waller R.F."/>
            <person name="Patron N.J."/>
            <person name="Cherry J.M."/>
            <person name="Stover N.A."/>
            <person name="Krieger C.J."/>
            <person name="del Toro C."/>
            <person name="Ryder H.F."/>
            <person name="Williamson S.C."/>
            <person name="Barbeau R.A."/>
            <person name="Hamilton E.P."/>
            <person name="Orias E."/>
        </authorList>
    </citation>
    <scope>NUCLEOTIDE SEQUENCE [LARGE SCALE GENOMIC DNA]</scope>
    <source>
        <strain evidence="3">SB210</strain>
    </source>
</reference>
<keyword evidence="1" id="KW-1133">Transmembrane helix</keyword>
<keyword evidence="1 2" id="KW-0812">Transmembrane</keyword>
<evidence type="ECO:0000313" key="3">
    <source>
        <dbReference type="Proteomes" id="UP000009168"/>
    </source>
</evidence>
<protein>
    <submittedName>
        <fullName evidence="2">Transmembrane protein, putative</fullName>
    </submittedName>
</protein>
<evidence type="ECO:0000256" key="1">
    <source>
        <dbReference type="SAM" id="Phobius"/>
    </source>
</evidence>
<dbReference type="EMBL" id="GG662673">
    <property type="protein sequence ID" value="EWS74096.1"/>
    <property type="molecule type" value="Genomic_DNA"/>
</dbReference>
<dbReference type="AlphaFoldDB" id="W7XHV9"/>
<dbReference type="RefSeq" id="XP_012653351.1">
    <property type="nucleotide sequence ID" value="XM_012797897.1"/>
</dbReference>
<dbReference type="InParanoid" id="W7XHV9"/>
<feature type="transmembrane region" description="Helical" evidence="1">
    <location>
        <begin position="27"/>
        <end position="51"/>
    </location>
</feature>
<keyword evidence="3" id="KW-1185">Reference proteome</keyword>
<proteinExistence type="predicted"/>
<sequence length="132" mass="16385">MYPSSKTCKKINILQLYNRFYQIDTNIYFYSFYLFTSLRNNLYIVIFYQLIYSFNFSQNTQKNFQILIIYLFVSQQTLFNKQYRGKQECVPEVIIYKKFFFVNLDIMNLLKNYSFLKQIFYFQNEQSLFDKF</sequence>
<organism evidence="2 3">
    <name type="scientific">Tetrahymena thermophila (strain SB210)</name>
    <dbReference type="NCBI Taxonomy" id="312017"/>
    <lineage>
        <taxon>Eukaryota</taxon>
        <taxon>Sar</taxon>
        <taxon>Alveolata</taxon>
        <taxon>Ciliophora</taxon>
        <taxon>Intramacronucleata</taxon>
        <taxon>Oligohymenophorea</taxon>
        <taxon>Hymenostomatida</taxon>
        <taxon>Tetrahymenina</taxon>
        <taxon>Tetrahymenidae</taxon>
        <taxon>Tetrahymena</taxon>
    </lineage>
</organism>
<gene>
    <name evidence="2" type="ORF">TTHERM_000193499</name>
</gene>
<evidence type="ECO:0000313" key="2">
    <source>
        <dbReference type="EMBL" id="EWS74096.1"/>
    </source>
</evidence>
<accession>W7XHV9</accession>
<dbReference type="GeneID" id="24437751"/>
<dbReference type="Proteomes" id="UP000009168">
    <property type="component" value="Unassembled WGS sequence"/>
</dbReference>